<evidence type="ECO:0000256" key="3">
    <source>
        <dbReference type="ARBA" id="ARBA00022723"/>
    </source>
</evidence>
<feature type="compositionally biased region" description="Polar residues" evidence="6">
    <location>
        <begin position="639"/>
        <end position="655"/>
    </location>
</feature>
<feature type="compositionally biased region" description="Low complexity" evidence="6">
    <location>
        <begin position="656"/>
        <end position="672"/>
    </location>
</feature>
<organism evidence="9 10">
    <name type="scientific">Tieghemostelium lacteum</name>
    <name type="common">Slime mold</name>
    <name type="synonym">Dictyostelium lacteum</name>
    <dbReference type="NCBI Taxonomy" id="361077"/>
    <lineage>
        <taxon>Eukaryota</taxon>
        <taxon>Amoebozoa</taxon>
        <taxon>Evosea</taxon>
        <taxon>Eumycetozoa</taxon>
        <taxon>Dictyostelia</taxon>
        <taxon>Dictyosteliales</taxon>
        <taxon>Raperosteliaceae</taxon>
        <taxon>Tieghemostelium</taxon>
    </lineage>
</organism>
<dbReference type="GO" id="GO:0016491">
    <property type="term" value="F:oxidoreductase activity"/>
    <property type="evidence" value="ECO:0007669"/>
    <property type="project" value="UniProtKB-KW"/>
</dbReference>
<keyword evidence="7" id="KW-0812">Transmembrane</keyword>
<evidence type="ECO:0000259" key="8">
    <source>
        <dbReference type="Pfam" id="PF08030"/>
    </source>
</evidence>
<dbReference type="PANTHER" id="PTHR11972">
    <property type="entry name" value="NADPH OXIDASE"/>
    <property type="match status" value="1"/>
</dbReference>
<feature type="domain" description="Ferric reductase NAD binding" evidence="8">
    <location>
        <begin position="534"/>
        <end position="638"/>
    </location>
</feature>
<evidence type="ECO:0000256" key="4">
    <source>
        <dbReference type="ARBA" id="ARBA00022833"/>
    </source>
</evidence>
<dbReference type="InterPro" id="IPR050369">
    <property type="entry name" value="RBOH/FRE"/>
</dbReference>
<accession>A0A151ZCK3</accession>
<feature type="transmembrane region" description="Helical" evidence="7">
    <location>
        <begin position="248"/>
        <end position="277"/>
    </location>
</feature>
<sequence>MRCISYESEFGTLNRIVGSLSILSFAISYYFCWVLLNEYYNINKKTPNPTTTTSITSTPVTSTANIFKILLLLSAITLILVTWFRNFGNEDPISLESKGITMAVGVFLGSAIAMVILSGLHVRSHIYNNVSNVEGYGTLTMIVLGGLSIRIGIDIYQFIISPYVIYFITDYNEDPFFSVAREVVTEFLPMVIHLRNIPKKQTKEEFAKSVDIRTTSQLILQCLIASLRVTSGGFVISTTPSDLPVTILIARLFAFWATIDLICLMVSICSSLVQLMYHYFNHSLPQHSSNKIHFHKSMAYMLLIDALTHIGCHIATWYKEPNISIGGNKIYALNNVPVVTGILMTVCMVVAIIGGSFRQTKYGLRIHHISAATMIVWFAFHGSAKIIGYPYGDYSIIVTAILLAIIYTFHLIWKPIMYATIKNIETKGKYLCLDLELPNAYPPHAGSFILLYHPYSMLSHGHPFTVFVKPNHCNNAGGIIISMVIRIIGSFTTGLSVLKDGIQVPFHGFYQSSFNSGLSEIRRRFSSSNTDNKSNLFLYGSGTGVTTCLSVYFHILKNTYGDAEKINNLYLFFTTNDQILLEHVVGLLDSNNNSTMQLNCNVYLIFAKPIPPKDSKNQTTDSTKPTTDSTKPITDSTKPITDSTNPPKDSTNPPKDSTNPPNDSTNPPNDSTNPKDSKNPTTDSTNPPIEPTKKLNILRNYEGNIGEIIKSDSEENIIGIKPFYSKNKGPGEKFHSFIFVGASNMESKQHLWNDISDIVVYTEGF</sequence>
<reference evidence="9 10" key="1">
    <citation type="submission" date="2015-12" db="EMBL/GenBank/DDBJ databases">
        <title>Dictyostelia acquired genes for synthesis and detection of signals that induce cell-type specialization by lateral gene transfer from prokaryotes.</title>
        <authorList>
            <person name="Gloeckner G."/>
            <person name="Schaap P."/>
        </authorList>
    </citation>
    <scope>NUCLEOTIDE SEQUENCE [LARGE SCALE GENOMIC DNA]</scope>
    <source>
        <strain evidence="9 10">TK</strain>
    </source>
</reference>
<dbReference type="GO" id="GO:0005886">
    <property type="term" value="C:plasma membrane"/>
    <property type="evidence" value="ECO:0007669"/>
    <property type="project" value="TreeGrafter"/>
</dbReference>
<name>A0A151ZCK3_TIELA</name>
<evidence type="ECO:0000256" key="1">
    <source>
        <dbReference type="ARBA" id="ARBA00001947"/>
    </source>
</evidence>
<protein>
    <submittedName>
        <fullName evidence="9">Pleckstrin (PH) domain-containing protein</fullName>
    </submittedName>
</protein>
<dbReference type="STRING" id="361077.A0A151ZCK3"/>
<feature type="transmembrane region" description="Helical" evidence="7">
    <location>
        <begin position="369"/>
        <end position="388"/>
    </location>
</feature>
<dbReference type="InterPro" id="IPR057247">
    <property type="entry name" value="CARBOXYPEPT_ZN_2"/>
</dbReference>
<feature type="compositionally biased region" description="Low complexity" evidence="6">
    <location>
        <begin position="619"/>
        <end position="638"/>
    </location>
</feature>
<feature type="transmembrane region" description="Helical" evidence="7">
    <location>
        <begin position="298"/>
        <end position="318"/>
    </location>
</feature>
<dbReference type="PANTHER" id="PTHR11972:SF153">
    <property type="entry name" value="SUPEROXIDE-GENERATING NADPH OXIDASE HEAVY CHAIN SUBUNIT A"/>
    <property type="match status" value="1"/>
</dbReference>
<comment type="caution">
    <text evidence="9">The sequence shown here is derived from an EMBL/GenBank/DDBJ whole genome shotgun (WGS) entry which is preliminary data.</text>
</comment>
<proteinExistence type="inferred from homology"/>
<dbReference type="OrthoDB" id="23698at2759"/>
<keyword evidence="10" id="KW-1185">Reference proteome</keyword>
<keyword evidence="5" id="KW-0560">Oxidoreductase</keyword>
<dbReference type="InParanoid" id="A0A151ZCK3"/>
<evidence type="ECO:0000313" key="10">
    <source>
        <dbReference type="Proteomes" id="UP000076078"/>
    </source>
</evidence>
<keyword evidence="4" id="KW-0862">Zinc</keyword>
<evidence type="ECO:0000256" key="7">
    <source>
        <dbReference type="SAM" id="Phobius"/>
    </source>
</evidence>
<dbReference type="InterPro" id="IPR013121">
    <property type="entry name" value="Fe_red_NAD-bd_6"/>
</dbReference>
<comment type="similarity">
    <text evidence="2">Belongs to the peptidase M14 family.</text>
</comment>
<keyword evidence="7" id="KW-1133">Transmembrane helix</keyword>
<feature type="transmembrane region" description="Helical" evidence="7">
    <location>
        <begin position="66"/>
        <end position="87"/>
    </location>
</feature>
<feature type="transmembrane region" description="Helical" evidence="7">
    <location>
        <begin position="12"/>
        <end position="36"/>
    </location>
</feature>
<dbReference type="AlphaFoldDB" id="A0A151ZCK3"/>
<dbReference type="Pfam" id="PF08030">
    <property type="entry name" value="NAD_binding_6"/>
    <property type="match status" value="1"/>
</dbReference>
<keyword evidence="3" id="KW-0479">Metal-binding</keyword>
<evidence type="ECO:0000256" key="5">
    <source>
        <dbReference type="ARBA" id="ARBA00023002"/>
    </source>
</evidence>
<feature type="transmembrane region" description="Helical" evidence="7">
    <location>
        <begin position="99"/>
        <end position="121"/>
    </location>
</feature>
<comment type="cofactor">
    <cofactor evidence="1">
        <name>Zn(2+)</name>
        <dbReference type="ChEBI" id="CHEBI:29105"/>
    </cofactor>
</comment>
<feature type="transmembrane region" description="Helical" evidence="7">
    <location>
        <begin position="394"/>
        <end position="413"/>
    </location>
</feature>
<feature type="region of interest" description="Disordered" evidence="6">
    <location>
        <begin position="611"/>
        <end position="692"/>
    </location>
</feature>
<dbReference type="GO" id="GO:0046872">
    <property type="term" value="F:metal ion binding"/>
    <property type="evidence" value="ECO:0007669"/>
    <property type="project" value="UniProtKB-KW"/>
</dbReference>
<dbReference type="OMA" id="HIGCHIA"/>
<keyword evidence="7" id="KW-0472">Membrane</keyword>
<gene>
    <name evidence="9" type="ORF">DLAC_07431</name>
</gene>
<feature type="transmembrane region" description="Helical" evidence="7">
    <location>
        <begin position="338"/>
        <end position="357"/>
    </location>
</feature>
<dbReference type="PROSITE" id="PS00133">
    <property type="entry name" value="CARBOXYPEPT_ZN_2"/>
    <property type="match status" value="1"/>
</dbReference>
<dbReference type="EMBL" id="LODT01000034">
    <property type="protein sequence ID" value="KYQ91655.1"/>
    <property type="molecule type" value="Genomic_DNA"/>
</dbReference>
<evidence type="ECO:0000256" key="2">
    <source>
        <dbReference type="ARBA" id="ARBA00005988"/>
    </source>
</evidence>
<evidence type="ECO:0000256" key="6">
    <source>
        <dbReference type="SAM" id="MobiDB-lite"/>
    </source>
</evidence>
<evidence type="ECO:0000313" key="9">
    <source>
        <dbReference type="EMBL" id="KYQ91655.1"/>
    </source>
</evidence>
<dbReference type="Proteomes" id="UP000076078">
    <property type="component" value="Unassembled WGS sequence"/>
</dbReference>